<protein>
    <submittedName>
        <fullName evidence="2">Ca-activated chloride channel family protein</fullName>
    </submittedName>
</protein>
<name>A0ABT9QSR0_9ACTN</name>
<evidence type="ECO:0000259" key="1">
    <source>
        <dbReference type="PROSITE" id="PS50234"/>
    </source>
</evidence>
<evidence type="ECO:0000313" key="2">
    <source>
        <dbReference type="EMBL" id="MDP9849748.1"/>
    </source>
</evidence>
<dbReference type="SUPFAM" id="SSF53300">
    <property type="entry name" value="vWA-like"/>
    <property type="match status" value="1"/>
</dbReference>
<dbReference type="InterPro" id="IPR002035">
    <property type="entry name" value="VWF_A"/>
</dbReference>
<dbReference type="EMBL" id="JAUSQU010000001">
    <property type="protein sequence ID" value="MDP9849748.1"/>
    <property type="molecule type" value="Genomic_DNA"/>
</dbReference>
<dbReference type="SMART" id="SM00327">
    <property type="entry name" value="VWA"/>
    <property type="match status" value="1"/>
</dbReference>
<reference evidence="2 3" key="1">
    <citation type="submission" date="2023-07" db="EMBL/GenBank/DDBJ databases">
        <title>Sequencing the genomes of 1000 actinobacteria strains.</title>
        <authorList>
            <person name="Klenk H.-P."/>
        </authorList>
    </citation>
    <scope>NUCLEOTIDE SEQUENCE [LARGE SCALE GENOMIC DNA]</scope>
    <source>
        <strain evidence="2 3">DSM 46740</strain>
    </source>
</reference>
<accession>A0ABT9QSR0</accession>
<dbReference type="PANTHER" id="PTHR10579">
    <property type="entry name" value="CALCIUM-ACTIVATED CHLORIDE CHANNEL REGULATOR"/>
    <property type="match status" value="1"/>
</dbReference>
<dbReference type="PANTHER" id="PTHR10579:SF43">
    <property type="entry name" value="ZINC FINGER (C3HC4-TYPE RING FINGER) FAMILY PROTEIN"/>
    <property type="match status" value="1"/>
</dbReference>
<dbReference type="Gene3D" id="3.40.50.410">
    <property type="entry name" value="von Willebrand factor, type A domain"/>
    <property type="match status" value="1"/>
</dbReference>
<dbReference type="InterPro" id="IPR036465">
    <property type="entry name" value="vWFA_dom_sf"/>
</dbReference>
<dbReference type="PROSITE" id="PS50234">
    <property type="entry name" value="VWFA"/>
    <property type="match status" value="1"/>
</dbReference>
<keyword evidence="3" id="KW-1185">Reference proteome</keyword>
<dbReference type="Proteomes" id="UP001225356">
    <property type="component" value="Unassembled WGS sequence"/>
</dbReference>
<feature type="domain" description="VWFA" evidence="1">
    <location>
        <begin position="40"/>
        <end position="218"/>
    </location>
</feature>
<proteinExistence type="predicted"/>
<comment type="caution">
    <text evidence="2">The sequence shown here is derived from an EMBL/GenBank/DDBJ whole genome shotgun (WGS) entry which is preliminary data.</text>
</comment>
<gene>
    <name evidence="2" type="ORF">J2853_008959</name>
</gene>
<organism evidence="2 3">
    <name type="scientific">Streptosporangium lutulentum</name>
    <dbReference type="NCBI Taxonomy" id="1461250"/>
    <lineage>
        <taxon>Bacteria</taxon>
        <taxon>Bacillati</taxon>
        <taxon>Actinomycetota</taxon>
        <taxon>Actinomycetes</taxon>
        <taxon>Streptosporangiales</taxon>
        <taxon>Streptosporangiaceae</taxon>
        <taxon>Streptosporangium</taxon>
    </lineage>
</organism>
<sequence length="423" mass="45180">MHVAAHLDLDVVPLDEADEVTVLLKITAPRAPVTERAPATLQVVLDRSGSMRGHRLDGAKQALLALVDRLDPTDNFGVVTFESSARVEVAAGPLTDKQAVRRGVAAIASAGSTDLSSGLLRGIQETRRASADRGATLLLISDGHANAGIVDHGLLAEITRNAYGNGVVTTTLGYGLGYDEHLLATVADGGTGSALFAEDPDTAAQLIAGEVDNLLAKVAQAASVTIRMYHPVHAVQVFGHLPASRLADGSVMVELGDFHAGESRHHLLRFAVPGIAALGLATVAELSFTYVETPSLTTHTVTVPIAVNVVPGDQAARRITDPEIRTELAFQQAQEARREADKALRRGGVEEAAATLREAGDKLEAHLSSAVPSQVKDLAEEVAKLRELAERARWDDVRRISKSNLERWHLSTRKRRRNEDDVE</sequence>
<dbReference type="InterPro" id="IPR051266">
    <property type="entry name" value="CLCR"/>
</dbReference>
<dbReference type="RefSeq" id="WP_307567758.1">
    <property type="nucleotide sequence ID" value="NZ_JAUSQU010000001.1"/>
</dbReference>
<dbReference type="Pfam" id="PF00092">
    <property type="entry name" value="VWA"/>
    <property type="match status" value="1"/>
</dbReference>
<evidence type="ECO:0000313" key="3">
    <source>
        <dbReference type="Proteomes" id="UP001225356"/>
    </source>
</evidence>